<evidence type="ECO:0000256" key="2">
    <source>
        <dbReference type="ARBA" id="ARBA00023015"/>
    </source>
</evidence>
<sequence length="200" mass="22110">MPKQVDHEERRIQIAEALQRLTARRGLEGVSLRQVAAEAGMSMGLVQHYFKNKDEMLLYALEHRAKQREARIAAKVTATGDPSPRTILRTCLLELLPHDKTTEGDYLIGIAYFVRALADPAMAAVFREGVPDVFRFFADMIRQAQAAGDVAATVDPDQEAAVLWALADSQGSNILLGHRTAADVVSTVDYYLDRLFTPGN</sequence>
<evidence type="ECO:0000256" key="4">
    <source>
        <dbReference type="ARBA" id="ARBA00023163"/>
    </source>
</evidence>
<comment type="caution">
    <text evidence="7">The sequence shown here is derived from an EMBL/GenBank/DDBJ whole genome shotgun (WGS) entry which is preliminary data.</text>
</comment>
<dbReference type="SUPFAM" id="SSF46689">
    <property type="entry name" value="Homeodomain-like"/>
    <property type="match status" value="1"/>
</dbReference>
<evidence type="ECO:0000313" key="8">
    <source>
        <dbReference type="Proteomes" id="UP001597419"/>
    </source>
</evidence>
<dbReference type="InterPro" id="IPR009057">
    <property type="entry name" value="Homeodomain-like_sf"/>
</dbReference>
<feature type="DNA-binding region" description="H-T-H motif" evidence="5">
    <location>
        <begin position="31"/>
        <end position="50"/>
    </location>
</feature>
<feature type="domain" description="HTH tetR-type" evidence="6">
    <location>
        <begin position="8"/>
        <end position="68"/>
    </location>
</feature>
<evidence type="ECO:0000313" key="7">
    <source>
        <dbReference type="EMBL" id="MFD2465626.1"/>
    </source>
</evidence>
<name>A0ABW5GXI4_9PSEU</name>
<dbReference type="InterPro" id="IPR001647">
    <property type="entry name" value="HTH_TetR"/>
</dbReference>
<dbReference type="PANTHER" id="PTHR30055">
    <property type="entry name" value="HTH-TYPE TRANSCRIPTIONAL REGULATOR RUTR"/>
    <property type="match status" value="1"/>
</dbReference>
<dbReference type="SUPFAM" id="SSF48498">
    <property type="entry name" value="Tetracyclin repressor-like, C-terminal domain"/>
    <property type="match status" value="1"/>
</dbReference>
<dbReference type="RefSeq" id="WP_345408713.1">
    <property type="nucleotide sequence ID" value="NZ_BAABHG010000030.1"/>
</dbReference>
<accession>A0ABW5GXI4</accession>
<dbReference type="Pfam" id="PF13977">
    <property type="entry name" value="TetR_C_6"/>
    <property type="match status" value="1"/>
</dbReference>
<dbReference type="InterPro" id="IPR036271">
    <property type="entry name" value="Tet_transcr_reg_TetR-rel_C_sf"/>
</dbReference>
<proteinExistence type="predicted"/>
<evidence type="ECO:0000259" key="6">
    <source>
        <dbReference type="PROSITE" id="PS50977"/>
    </source>
</evidence>
<gene>
    <name evidence="7" type="ORF">ACFSYJ_43955</name>
</gene>
<evidence type="ECO:0000256" key="3">
    <source>
        <dbReference type="ARBA" id="ARBA00023125"/>
    </source>
</evidence>
<keyword evidence="4" id="KW-0804">Transcription</keyword>
<keyword evidence="8" id="KW-1185">Reference proteome</keyword>
<dbReference type="Proteomes" id="UP001597419">
    <property type="component" value="Unassembled WGS sequence"/>
</dbReference>
<dbReference type="Pfam" id="PF00440">
    <property type="entry name" value="TetR_N"/>
    <property type="match status" value="1"/>
</dbReference>
<organism evidence="7 8">
    <name type="scientific">Amycolatopsis samaneae</name>
    <dbReference type="NCBI Taxonomy" id="664691"/>
    <lineage>
        <taxon>Bacteria</taxon>
        <taxon>Bacillati</taxon>
        <taxon>Actinomycetota</taxon>
        <taxon>Actinomycetes</taxon>
        <taxon>Pseudonocardiales</taxon>
        <taxon>Pseudonocardiaceae</taxon>
        <taxon>Amycolatopsis</taxon>
    </lineage>
</organism>
<evidence type="ECO:0000256" key="5">
    <source>
        <dbReference type="PROSITE-ProRule" id="PRU00335"/>
    </source>
</evidence>
<reference evidence="8" key="1">
    <citation type="journal article" date="2019" name="Int. J. Syst. Evol. Microbiol.">
        <title>The Global Catalogue of Microorganisms (GCM) 10K type strain sequencing project: providing services to taxonomists for standard genome sequencing and annotation.</title>
        <authorList>
            <consortium name="The Broad Institute Genomics Platform"/>
            <consortium name="The Broad Institute Genome Sequencing Center for Infectious Disease"/>
            <person name="Wu L."/>
            <person name="Ma J."/>
        </authorList>
    </citation>
    <scope>NUCLEOTIDE SEQUENCE [LARGE SCALE GENOMIC DNA]</scope>
    <source>
        <strain evidence="8">CGMCC 4.7643</strain>
    </source>
</reference>
<dbReference type="EMBL" id="JBHUKU010000035">
    <property type="protein sequence ID" value="MFD2465626.1"/>
    <property type="molecule type" value="Genomic_DNA"/>
</dbReference>
<dbReference type="Gene3D" id="1.10.357.10">
    <property type="entry name" value="Tetracycline Repressor, domain 2"/>
    <property type="match status" value="1"/>
</dbReference>
<dbReference type="PROSITE" id="PS50977">
    <property type="entry name" value="HTH_TETR_2"/>
    <property type="match status" value="1"/>
</dbReference>
<dbReference type="PRINTS" id="PR00455">
    <property type="entry name" value="HTHTETR"/>
</dbReference>
<dbReference type="PANTHER" id="PTHR30055:SF234">
    <property type="entry name" value="HTH-TYPE TRANSCRIPTIONAL REGULATOR BETI"/>
    <property type="match status" value="1"/>
</dbReference>
<dbReference type="InterPro" id="IPR039538">
    <property type="entry name" value="BetI_C"/>
</dbReference>
<evidence type="ECO:0000256" key="1">
    <source>
        <dbReference type="ARBA" id="ARBA00022491"/>
    </source>
</evidence>
<keyword evidence="1" id="KW-0678">Repressor</keyword>
<keyword evidence="2" id="KW-0805">Transcription regulation</keyword>
<dbReference type="InterPro" id="IPR050109">
    <property type="entry name" value="HTH-type_TetR-like_transc_reg"/>
</dbReference>
<keyword evidence="3 5" id="KW-0238">DNA-binding</keyword>
<protein>
    <submittedName>
        <fullName evidence="7">TetR/AcrR family transcriptional regulator</fullName>
    </submittedName>
</protein>